<dbReference type="PATRIC" id="fig|280871.6.peg.2933"/>
<feature type="coiled-coil region" evidence="1">
    <location>
        <begin position="56"/>
        <end position="83"/>
    </location>
</feature>
<keyword evidence="4" id="KW-1185">Reference proteome</keyword>
<dbReference type="RefSeq" id="WP_043396776.1">
    <property type="nucleotide sequence ID" value="NZ_JXST01000018.1"/>
</dbReference>
<dbReference type="AlphaFoldDB" id="A0A0D1J3T8"/>
<evidence type="ECO:0000313" key="4">
    <source>
        <dbReference type="Proteomes" id="UP000032221"/>
    </source>
</evidence>
<evidence type="ECO:0000256" key="1">
    <source>
        <dbReference type="SAM" id="Coils"/>
    </source>
</evidence>
<sequence>MTAEFTDAHRATRLDAASYEVTEAHHILRLRPADPITPPTLNTPERAPVGQHDSDVLQARRFIELLDDELAELQSQATALRRRAQHGTDKHLGTLATRMNEVQAMRDALHRRFPTA</sequence>
<evidence type="ECO:0000313" key="3">
    <source>
        <dbReference type="EMBL" id="KIU16293.1"/>
    </source>
</evidence>
<keyword evidence="1" id="KW-0175">Coiled coil</keyword>
<dbReference type="EMBL" id="JXST01000018">
    <property type="protein sequence ID" value="KIU16293.1"/>
    <property type="molecule type" value="Genomic_DNA"/>
</dbReference>
<gene>
    <name evidence="3" type="ORF">TL10_14130</name>
</gene>
<dbReference type="STRING" id="280871.TL10_14130"/>
<evidence type="ECO:0000256" key="2">
    <source>
        <dbReference type="SAM" id="MobiDB-lite"/>
    </source>
</evidence>
<feature type="region of interest" description="Disordered" evidence="2">
    <location>
        <begin position="30"/>
        <end position="52"/>
    </location>
</feature>
<name>A0A0D1J3T8_9MYCO</name>
<accession>A0A0D1J3T8</accession>
<organism evidence="3 4">
    <name type="scientific">Mycolicibacterium llatzerense</name>
    <dbReference type="NCBI Taxonomy" id="280871"/>
    <lineage>
        <taxon>Bacteria</taxon>
        <taxon>Bacillati</taxon>
        <taxon>Actinomycetota</taxon>
        <taxon>Actinomycetes</taxon>
        <taxon>Mycobacteriales</taxon>
        <taxon>Mycobacteriaceae</taxon>
        <taxon>Mycolicibacterium</taxon>
    </lineage>
</organism>
<comment type="caution">
    <text evidence="3">The sequence shown here is derived from an EMBL/GenBank/DDBJ whole genome shotgun (WGS) entry which is preliminary data.</text>
</comment>
<dbReference type="Proteomes" id="UP000032221">
    <property type="component" value="Unassembled WGS sequence"/>
</dbReference>
<proteinExistence type="predicted"/>
<reference evidence="3 4" key="1">
    <citation type="submission" date="2015-01" db="EMBL/GenBank/DDBJ databases">
        <title>Genome sequence of Mycobacterium llatzerense and Mycobacterium immunogenum recovered from brain abscess.</title>
        <authorList>
            <person name="Greninger A.L."/>
            <person name="Langelier C."/>
            <person name="Cunningham G."/>
            <person name="Chiu C.Y."/>
            <person name="Miller S."/>
        </authorList>
    </citation>
    <scope>NUCLEOTIDE SEQUENCE [LARGE SCALE GENOMIC DNA]</scope>
    <source>
        <strain evidence="3 4">CLUC14</strain>
    </source>
</reference>
<protein>
    <submittedName>
        <fullName evidence="3">Uncharacterized protein</fullName>
    </submittedName>
</protein>